<keyword evidence="5" id="KW-1185">Reference proteome</keyword>
<dbReference type="InterPro" id="IPR002347">
    <property type="entry name" value="SDR_fam"/>
</dbReference>
<dbReference type="OrthoDB" id="191139at2759"/>
<dbReference type="GO" id="GO:0016491">
    <property type="term" value="F:oxidoreductase activity"/>
    <property type="evidence" value="ECO:0007669"/>
    <property type="project" value="UniProtKB-KW"/>
</dbReference>
<dbReference type="AlphaFoldDB" id="A0A9N9Q743"/>
<dbReference type="SUPFAM" id="SSF51735">
    <property type="entry name" value="NAD(P)-binding Rossmann-fold domains"/>
    <property type="match status" value="1"/>
</dbReference>
<dbReference type="EMBL" id="CAJVRM010000226">
    <property type="protein sequence ID" value="CAG8977609.1"/>
    <property type="molecule type" value="Genomic_DNA"/>
</dbReference>
<evidence type="ECO:0000256" key="3">
    <source>
        <dbReference type="SAM" id="MobiDB-lite"/>
    </source>
</evidence>
<sequence length="349" mass="37440">MASPLLSNHHGKNGKYTKAFLEQNGPGDARPTALDILKDNNRIGTMKDKKTATGIDHNQVFLLTGSSGGIGIETGRALAATGGKVYLGVRDLENGKKALKEILEPGRVELLELDVGSMESVRSAAKTFLSKSKQLNVLINNAGLMACPEEKTADGFESQLAVNYLGHFLLYKLLEPTLLSSSTPEFHSRAVNVSSAGHHMSTVLLDNINLDGNYGPWKAYGNAKTACIWMTNEIERRYGSKGLHGYSLMPGGIATGLQRHVDPEMLATWGSSEASRKYIKSPAQGAATTITAAFGKEWEGKGGVYLEDCQEAGPLPEGGTLAVGIAPHGFNPEGEKKLWELSLKMLKLS</sequence>
<dbReference type="InterPro" id="IPR036291">
    <property type="entry name" value="NAD(P)-bd_dom_sf"/>
</dbReference>
<name>A0A9N9Q743_9HELO</name>
<evidence type="ECO:0000313" key="5">
    <source>
        <dbReference type="Proteomes" id="UP000701801"/>
    </source>
</evidence>
<dbReference type="PANTHER" id="PTHR24320">
    <property type="entry name" value="RETINOL DEHYDROGENASE"/>
    <property type="match status" value="1"/>
</dbReference>
<evidence type="ECO:0008006" key="6">
    <source>
        <dbReference type="Google" id="ProtNLM"/>
    </source>
</evidence>
<reference evidence="4" key="1">
    <citation type="submission" date="2021-07" db="EMBL/GenBank/DDBJ databases">
        <authorList>
            <person name="Durling M."/>
        </authorList>
    </citation>
    <scope>NUCLEOTIDE SEQUENCE</scope>
</reference>
<comment type="similarity">
    <text evidence="1">Belongs to the short-chain dehydrogenases/reductases (SDR) family.</text>
</comment>
<evidence type="ECO:0000313" key="4">
    <source>
        <dbReference type="EMBL" id="CAG8977609.1"/>
    </source>
</evidence>
<gene>
    <name evidence="4" type="ORF">HYALB_00011712</name>
</gene>
<accession>A0A9N9Q743</accession>
<dbReference type="PANTHER" id="PTHR24320:SF272">
    <property type="entry name" value="NAD(P)-BINDING ROSSMANN-FOLD SUPERFAMILY PROTEIN"/>
    <property type="match status" value="1"/>
</dbReference>
<keyword evidence="2" id="KW-0560">Oxidoreductase</keyword>
<proteinExistence type="inferred from homology"/>
<feature type="region of interest" description="Disordered" evidence="3">
    <location>
        <begin position="1"/>
        <end position="27"/>
    </location>
</feature>
<evidence type="ECO:0000256" key="2">
    <source>
        <dbReference type="ARBA" id="ARBA00023002"/>
    </source>
</evidence>
<dbReference type="PRINTS" id="PR00081">
    <property type="entry name" value="GDHRDH"/>
</dbReference>
<protein>
    <recommendedName>
        <fullName evidence="6">Short-chain dehydrogenase</fullName>
    </recommendedName>
</protein>
<evidence type="ECO:0000256" key="1">
    <source>
        <dbReference type="ARBA" id="ARBA00006484"/>
    </source>
</evidence>
<organism evidence="4 5">
    <name type="scientific">Hymenoscyphus albidus</name>
    <dbReference type="NCBI Taxonomy" id="595503"/>
    <lineage>
        <taxon>Eukaryota</taxon>
        <taxon>Fungi</taxon>
        <taxon>Dikarya</taxon>
        <taxon>Ascomycota</taxon>
        <taxon>Pezizomycotina</taxon>
        <taxon>Leotiomycetes</taxon>
        <taxon>Helotiales</taxon>
        <taxon>Helotiaceae</taxon>
        <taxon>Hymenoscyphus</taxon>
    </lineage>
</organism>
<dbReference type="Proteomes" id="UP000701801">
    <property type="component" value="Unassembled WGS sequence"/>
</dbReference>
<comment type="caution">
    <text evidence="4">The sequence shown here is derived from an EMBL/GenBank/DDBJ whole genome shotgun (WGS) entry which is preliminary data.</text>
</comment>
<dbReference type="Gene3D" id="3.40.50.720">
    <property type="entry name" value="NAD(P)-binding Rossmann-like Domain"/>
    <property type="match status" value="1"/>
</dbReference>
<dbReference type="Pfam" id="PF00106">
    <property type="entry name" value="adh_short"/>
    <property type="match status" value="1"/>
</dbReference>